<dbReference type="InterPro" id="IPR019887">
    <property type="entry name" value="Tscrpt_reg_AsnC/Lrp_C"/>
</dbReference>
<dbReference type="InterPro" id="IPR019888">
    <property type="entry name" value="Tscrpt_reg_AsnC-like"/>
</dbReference>
<dbReference type="InterPro" id="IPR011008">
    <property type="entry name" value="Dimeric_a/b-barrel"/>
</dbReference>
<dbReference type="Gene3D" id="1.10.10.10">
    <property type="entry name" value="Winged helix-like DNA-binding domain superfamily/Winged helix DNA-binding domain"/>
    <property type="match status" value="1"/>
</dbReference>
<dbReference type="PRINTS" id="PR00033">
    <property type="entry name" value="HTHASNC"/>
</dbReference>
<dbReference type="Pfam" id="PF01037">
    <property type="entry name" value="AsnC_trans_reg"/>
    <property type="match status" value="1"/>
</dbReference>
<evidence type="ECO:0000256" key="1">
    <source>
        <dbReference type="ARBA" id="ARBA00023015"/>
    </source>
</evidence>
<dbReference type="GO" id="GO:0043200">
    <property type="term" value="P:response to amino acid"/>
    <property type="evidence" value="ECO:0007669"/>
    <property type="project" value="TreeGrafter"/>
</dbReference>
<gene>
    <name evidence="5" type="ORF">SAMN05216555_1246</name>
</gene>
<evidence type="ECO:0000256" key="2">
    <source>
        <dbReference type="ARBA" id="ARBA00023125"/>
    </source>
</evidence>
<evidence type="ECO:0000256" key="3">
    <source>
        <dbReference type="ARBA" id="ARBA00023163"/>
    </source>
</evidence>
<dbReference type="SMART" id="SM00344">
    <property type="entry name" value="HTH_ASNC"/>
    <property type="match status" value="1"/>
</dbReference>
<evidence type="ECO:0000259" key="4">
    <source>
        <dbReference type="PROSITE" id="PS50956"/>
    </source>
</evidence>
<dbReference type="SUPFAM" id="SSF46785">
    <property type="entry name" value="Winged helix' DNA-binding domain"/>
    <property type="match status" value="1"/>
</dbReference>
<dbReference type="RefSeq" id="WP_074591526.1">
    <property type="nucleotide sequence ID" value="NZ_FNEI01000024.1"/>
</dbReference>
<dbReference type="Gene3D" id="3.30.70.920">
    <property type="match status" value="1"/>
</dbReference>
<dbReference type="PROSITE" id="PS50956">
    <property type="entry name" value="HTH_ASNC_2"/>
    <property type="match status" value="1"/>
</dbReference>
<dbReference type="STRING" id="1045773.SAMN05216555_1246"/>
<dbReference type="SUPFAM" id="SSF54909">
    <property type="entry name" value="Dimeric alpha+beta barrel"/>
    <property type="match status" value="1"/>
</dbReference>
<dbReference type="EMBL" id="FNEI01000024">
    <property type="protein sequence ID" value="SDK00594.1"/>
    <property type="molecule type" value="Genomic_DNA"/>
</dbReference>
<dbReference type="AlphaFoldDB" id="A0A1G8YDU5"/>
<keyword evidence="3" id="KW-0804">Transcription</keyword>
<dbReference type="Proteomes" id="UP000182130">
    <property type="component" value="Unassembled WGS sequence"/>
</dbReference>
<dbReference type="PANTHER" id="PTHR30154">
    <property type="entry name" value="LEUCINE-RESPONSIVE REGULATORY PROTEIN"/>
    <property type="match status" value="1"/>
</dbReference>
<keyword evidence="1" id="KW-0805">Transcription regulation</keyword>
<organism evidence="5 6">
    <name type="scientific">Arthrobacter cupressi</name>
    <dbReference type="NCBI Taxonomy" id="1045773"/>
    <lineage>
        <taxon>Bacteria</taxon>
        <taxon>Bacillati</taxon>
        <taxon>Actinomycetota</taxon>
        <taxon>Actinomycetes</taxon>
        <taxon>Micrococcales</taxon>
        <taxon>Micrococcaceae</taxon>
        <taxon>Arthrobacter</taxon>
    </lineage>
</organism>
<dbReference type="InterPro" id="IPR036390">
    <property type="entry name" value="WH_DNA-bd_sf"/>
</dbReference>
<reference evidence="6" key="1">
    <citation type="submission" date="2016-10" db="EMBL/GenBank/DDBJ databases">
        <authorList>
            <person name="Varghese N."/>
            <person name="Submissions S."/>
        </authorList>
    </citation>
    <scope>NUCLEOTIDE SEQUENCE [LARGE SCALE GENOMIC DNA]</scope>
    <source>
        <strain evidence="6">CGMCC 1.10783</strain>
    </source>
</reference>
<evidence type="ECO:0000313" key="6">
    <source>
        <dbReference type="Proteomes" id="UP000182130"/>
    </source>
</evidence>
<proteinExistence type="predicted"/>
<evidence type="ECO:0000313" key="5">
    <source>
        <dbReference type="EMBL" id="SDK00594.1"/>
    </source>
</evidence>
<dbReference type="GO" id="GO:0005829">
    <property type="term" value="C:cytosol"/>
    <property type="evidence" value="ECO:0007669"/>
    <property type="project" value="TreeGrafter"/>
</dbReference>
<dbReference type="OrthoDB" id="166264at2"/>
<dbReference type="InterPro" id="IPR036388">
    <property type="entry name" value="WH-like_DNA-bd_sf"/>
</dbReference>
<name>A0A1G8YDU5_9MICC</name>
<feature type="domain" description="HTH asnC-type" evidence="4">
    <location>
        <begin position="6"/>
        <end position="57"/>
    </location>
</feature>
<protein>
    <submittedName>
        <fullName evidence="5">DNA-binding transcriptional regulator, Lrp family</fullName>
    </submittedName>
</protein>
<accession>A0A1G8YDU5</accession>
<keyword evidence="6" id="KW-1185">Reference proteome</keyword>
<dbReference type="Pfam" id="PF13404">
    <property type="entry name" value="HTH_AsnC-type"/>
    <property type="match status" value="1"/>
</dbReference>
<dbReference type="InterPro" id="IPR000485">
    <property type="entry name" value="AsnC-type_HTH_dom"/>
</dbReference>
<keyword evidence="2 5" id="KW-0238">DNA-binding</keyword>
<dbReference type="PANTHER" id="PTHR30154:SF34">
    <property type="entry name" value="TRANSCRIPTIONAL REGULATOR AZLB"/>
    <property type="match status" value="1"/>
</dbReference>
<sequence length="146" mass="16374">MSKSNDEIDARILTELRINARISLAQLGERVLLSRNAVRQRIERLERDGYIRGYTIRESAIDGPSKVGAFLLIQRRDRVRGSDVIAGLRAIPEVVVCDVVSGELDIVVRVEASDVERIREIWCRVSEFPGVKDITTALSLSTAIDR</sequence>
<dbReference type="GO" id="GO:0043565">
    <property type="term" value="F:sequence-specific DNA binding"/>
    <property type="evidence" value="ECO:0007669"/>
    <property type="project" value="InterPro"/>
</dbReference>